<dbReference type="Gene3D" id="2.60.40.420">
    <property type="entry name" value="Cupredoxins - blue copper proteins"/>
    <property type="match status" value="5"/>
</dbReference>
<gene>
    <name evidence="2" type="ORF">K7432_015839</name>
</gene>
<sequence>MDPAMELIFTDSLLQLWLSQEDLPGPTRSLKYGGCPKRGFFEEEDKFSHPDCSFREFVSFFHDQTDVSNFNSRPIDPCTNTTVKLDLMTNSINYRSEPMRNREHVLYERIRNGEQLNVNGEEQHHSSWMFGDPATPVFRAYAGDPVKFRVVHAGVKETHVFHLHIHQWSSLRGDRESLTIDAFSMSPQTSWDLDIHYGAGSRLKSIGDVVWHCHLYPHFETGMWGIMRVLDRFEEGKGKYPDGTPIERLAILPTRPNPPLKDKRHPGFPNFIDGVVGQKSPRVPWPVQKFGKIPKNADYRAASELEILNMNKDPQIGNLFTLIPTPRQPKEVHANVSIALRHFEYNKHGWHYPYGHLYILDEEQKPAAPEGPSQYEPFVLRLNENTVAVNKFTNKLPTFIPGTAFDEDFPRCKALRHKGEAGMHVHLVKFDVQASDGASIGWNYMSGASFGKYMINRWWVDDALGHIFFHDHLFANYRQKKGLYGLAPVEPEGAIYLDPYDLTREKRDGVSAVILTPDSGQSFREQVQFIGDFAPAFDSRGNPINPNDDPKKDHGIVVLNYRNEPLVERKDVDPSEQFSSKGKYGDPSTTLFESYPGDRIVIRLVQGAHEEPHSFQIHGMRWSRFFANSEVLVSNQQIIGTSEGFTLDVLSDYSPGDHLYKLSGVDDLWIGCWGITRVYDKSQNHLPLLPNNNHPFGYNGMSVLSPPVAERSILREYMVEAQSQVLQYNDDNWIDPFGIVYCLKGYKEPMSEQWVNATDSKSCLNQYNGHLEPLIIRGRTGEFIQIHLRNNLPDKLRPEPFAPQVPADNPDRRVSNHVSIRADLLRYDVRDNDGSNVGFNSDQTVPPKQTRTYTWYADQPLGPILLEDFADVRNHKHHGLVGALIILGPHDQPDSWYSAETDVYYHSASPSHAGDIYGAKSLIYQDKVLIVQSGLRLFQNGDLNKPVPDLGIDEEDNIEDGDQNGDAPPNIDPSNGFIYVDYVDQGQKAFNYRNHPASAPDWLRTDQPSTRIFSAQSGVLQRFRVLGGLDKLRPASWHLHGHGWLSQNARPGREFSATNNAITPGFTQSNTFYASVYPGDWAYRDGVMFTNIFDGLWGIFRVSEPSDIKVE</sequence>
<dbReference type="InterPro" id="IPR008972">
    <property type="entry name" value="Cupredoxin"/>
</dbReference>
<organism evidence="2 3">
    <name type="scientific">Basidiobolus ranarum</name>
    <dbReference type="NCBI Taxonomy" id="34480"/>
    <lineage>
        <taxon>Eukaryota</taxon>
        <taxon>Fungi</taxon>
        <taxon>Fungi incertae sedis</taxon>
        <taxon>Zoopagomycota</taxon>
        <taxon>Entomophthoromycotina</taxon>
        <taxon>Basidiobolomycetes</taxon>
        <taxon>Basidiobolales</taxon>
        <taxon>Basidiobolaceae</taxon>
        <taxon>Basidiobolus</taxon>
    </lineage>
</organism>
<name>A0ABR2WFL1_9FUNG</name>
<reference evidence="2 3" key="1">
    <citation type="submission" date="2023-04" db="EMBL/GenBank/DDBJ databases">
        <title>Genome of Basidiobolus ranarum AG-B5.</title>
        <authorList>
            <person name="Stajich J.E."/>
            <person name="Carter-House D."/>
            <person name="Gryganskyi A."/>
        </authorList>
    </citation>
    <scope>NUCLEOTIDE SEQUENCE [LARGE SCALE GENOMIC DNA]</scope>
    <source>
        <strain evidence="2 3">AG-B5</strain>
    </source>
</reference>
<dbReference type="InterPro" id="IPR002355">
    <property type="entry name" value="Cu_oxidase_Cu_BS"/>
</dbReference>
<evidence type="ECO:0000256" key="1">
    <source>
        <dbReference type="ARBA" id="ARBA00022723"/>
    </source>
</evidence>
<accession>A0ABR2WFL1</accession>
<dbReference type="Proteomes" id="UP001479436">
    <property type="component" value="Unassembled WGS sequence"/>
</dbReference>
<evidence type="ECO:0000313" key="3">
    <source>
        <dbReference type="Proteomes" id="UP001479436"/>
    </source>
</evidence>
<proteinExistence type="predicted"/>
<evidence type="ECO:0008006" key="4">
    <source>
        <dbReference type="Google" id="ProtNLM"/>
    </source>
</evidence>
<keyword evidence="1" id="KW-0479">Metal-binding</keyword>
<evidence type="ECO:0000313" key="2">
    <source>
        <dbReference type="EMBL" id="KAK9760295.1"/>
    </source>
</evidence>
<dbReference type="SUPFAM" id="SSF49503">
    <property type="entry name" value="Cupredoxins"/>
    <property type="match status" value="5"/>
</dbReference>
<dbReference type="EMBL" id="JASJQH010002303">
    <property type="protein sequence ID" value="KAK9760295.1"/>
    <property type="molecule type" value="Genomic_DNA"/>
</dbReference>
<comment type="caution">
    <text evidence="2">The sequence shown here is derived from an EMBL/GenBank/DDBJ whole genome shotgun (WGS) entry which is preliminary data.</text>
</comment>
<keyword evidence="3" id="KW-1185">Reference proteome</keyword>
<dbReference type="PROSITE" id="PS00080">
    <property type="entry name" value="MULTICOPPER_OXIDASE2"/>
    <property type="match status" value="1"/>
</dbReference>
<protein>
    <recommendedName>
        <fullName evidence="4">Copper oxidase</fullName>
    </recommendedName>
</protein>